<organism evidence="2 3">
    <name type="scientific">Portunus trituberculatus</name>
    <name type="common">Swimming crab</name>
    <name type="synonym">Neptunus trituberculatus</name>
    <dbReference type="NCBI Taxonomy" id="210409"/>
    <lineage>
        <taxon>Eukaryota</taxon>
        <taxon>Metazoa</taxon>
        <taxon>Ecdysozoa</taxon>
        <taxon>Arthropoda</taxon>
        <taxon>Crustacea</taxon>
        <taxon>Multicrustacea</taxon>
        <taxon>Malacostraca</taxon>
        <taxon>Eumalacostraca</taxon>
        <taxon>Eucarida</taxon>
        <taxon>Decapoda</taxon>
        <taxon>Pleocyemata</taxon>
        <taxon>Brachyura</taxon>
        <taxon>Eubrachyura</taxon>
        <taxon>Portunoidea</taxon>
        <taxon>Portunidae</taxon>
        <taxon>Portuninae</taxon>
        <taxon>Portunus</taxon>
    </lineage>
</organism>
<keyword evidence="3" id="KW-1185">Reference proteome</keyword>
<name>A0A5B7HFJ5_PORTR</name>
<dbReference type="Proteomes" id="UP000324222">
    <property type="component" value="Unassembled WGS sequence"/>
</dbReference>
<dbReference type="AlphaFoldDB" id="A0A5B7HFJ5"/>
<proteinExistence type="predicted"/>
<accession>A0A5B7HFJ5</accession>
<comment type="caution">
    <text evidence="2">The sequence shown here is derived from an EMBL/GenBank/DDBJ whole genome shotgun (WGS) entry which is preliminary data.</text>
</comment>
<sequence length="98" mass="11046">MLTFPSRVTQEHQVTSTRSTSPGDSYNSLKLTQEIISAKPNNLHYLFLKLRTIWLTGLSRKGCRGRPKYWYEVGAPHTKACTAAHPPCTAWFVPPTTV</sequence>
<feature type="region of interest" description="Disordered" evidence="1">
    <location>
        <begin position="1"/>
        <end position="25"/>
    </location>
</feature>
<evidence type="ECO:0000256" key="1">
    <source>
        <dbReference type="SAM" id="MobiDB-lite"/>
    </source>
</evidence>
<gene>
    <name evidence="2" type="ORF">E2C01_062227</name>
</gene>
<evidence type="ECO:0000313" key="2">
    <source>
        <dbReference type="EMBL" id="MPC68037.1"/>
    </source>
</evidence>
<dbReference type="EMBL" id="VSRR010027159">
    <property type="protein sequence ID" value="MPC68037.1"/>
    <property type="molecule type" value="Genomic_DNA"/>
</dbReference>
<evidence type="ECO:0000313" key="3">
    <source>
        <dbReference type="Proteomes" id="UP000324222"/>
    </source>
</evidence>
<reference evidence="2 3" key="1">
    <citation type="submission" date="2019-05" db="EMBL/GenBank/DDBJ databases">
        <title>Another draft genome of Portunus trituberculatus and its Hox gene families provides insights of decapod evolution.</title>
        <authorList>
            <person name="Jeong J.-H."/>
            <person name="Song I."/>
            <person name="Kim S."/>
            <person name="Choi T."/>
            <person name="Kim D."/>
            <person name="Ryu S."/>
            <person name="Kim W."/>
        </authorList>
    </citation>
    <scope>NUCLEOTIDE SEQUENCE [LARGE SCALE GENOMIC DNA]</scope>
    <source>
        <tissue evidence="2">Muscle</tissue>
    </source>
</reference>
<protein>
    <submittedName>
        <fullName evidence="2">Uncharacterized protein</fullName>
    </submittedName>
</protein>